<proteinExistence type="predicted"/>
<accession>A0A157ZR87</accession>
<reference evidence="2" key="1">
    <citation type="submission" date="2016-01" db="EMBL/GenBank/DDBJ databases">
        <authorList>
            <person name="Peeters C."/>
        </authorList>
    </citation>
    <scope>NUCLEOTIDE SEQUENCE [LARGE SCALE GENOMIC DNA]</scope>
    <source>
        <strain evidence="2">LMG 29323</strain>
    </source>
</reference>
<keyword evidence="1" id="KW-0812">Transmembrane</keyword>
<name>A0A157ZR87_9BURK</name>
<evidence type="ECO:0000256" key="1">
    <source>
        <dbReference type="SAM" id="Phobius"/>
    </source>
</evidence>
<organism evidence="2 3">
    <name type="scientific">Caballeronia pedi</name>
    <dbReference type="NCBI Taxonomy" id="1777141"/>
    <lineage>
        <taxon>Bacteria</taxon>
        <taxon>Pseudomonadati</taxon>
        <taxon>Pseudomonadota</taxon>
        <taxon>Betaproteobacteria</taxon>
        <taxon>Burkholderiales</taxon>
        <taxon>Burkholderiaceae</taxon>
        <taxon>Caballeronia</taxon>
    </lineage>
</organism>
<keyword evidence="1" id="KW-0472">Membrane</keyword>
<feature type="transmembrane region" description="Helical" evidence="1">
    <location>
        <begin position="54"/>
        <end position="81"/>
    </location>
</feature>
<sequence length="155" mass="16546">MPRPAIHNKSFGATIVQELLRETRAVGFAFAGLGVGTGVGLLAAAMLWAADIDIVQWGTASVTCMAAGMFLGFTLVVGYGIRLRTTHGRLISLGKDIEAWFTCAGAIGEATNVEPPSFGKAAKRTHSDTYPAELEHDAEKQATALLVRFMLPRKQ</sequence>
<keyword evidence="1" id="KW-1133">Transmembrane helix</keyword>
<dbReference type="EMBL" id="FCOE02000003">
    <property type="protein sequence ID" value="SAK48023.1"/>
    <property type="molecule type" value="Genomic_DNA"/>
</dbReference>
<dbReference type="Proteomes" id="UP000054911">
    <property type="component" value="Unassembled WGS sequence"/>
</dbReference>
<gene>
    <name evidence="2" type="ORF">AWB80_01172</name>
</gene>
<evidence type="ECO:0000313" key="2">
    <source>
        <dbReference type="EMBL" id="SAK48023.1"/>
    </source>
</evidence>
<feature type="transmembrane region" description="Helical" evidence="1">
    <location>
        <begin position="25"/>
        <end position="48"/>
    </location>
</feature>
<evidence type="ECO:0000313" key="3">
    <source>
        <dbReference type="Proteomes" id="UP000054911"/>
    </source>
</evidence>
<comment type="caution">
    <text evidence="2">The sequence shown here is derived from an EMBL/GenBank/DDBJ whole genome shotgun (WGS) entry which is preliminary data.</text>
</comment>
<dbReference type="AlphaFoldDB" id="A0A157ZR87"/>
<keyword evidence="3" id="KW-1185">Reference proteome</keyword>
<protein>
    <submittedName>
        <fullName evidence="2">Uncharacterized protein</fullName>
    </submittedName>
</protein>